<protein>
    <recommendedName>
        <fullName evidence="1">diguanylate cyclase</fullName>
        <ecNumber evidence="1">2.7.7.65</ecNumber>
    </recommendedName>
</protein>
<evidence type="ECO:0000313" key="6">
    <source>
        <dbReference type="Proteomes" id="UP000237194"/>
    </source>
</evidence>
<dbReference type="NCBIfam" id="TIGR00254">
    <property type="entry name" value="GGDEF"/>
    <property type="match status" value="1"/>
</dbReference>
<dbReference type="InterPro" id="IPR043128">
    <property type="entry name" value="Rev_trsase/Diguanyl_cyclase"/>
</dbReference>
<feature type="transmembrane region" description="Helical" evidence="3">
    <location>
        <begin position="82"/>
        <end position="99"/>
    </location>
</feature>
<dbReference type="SUPFAM" id="SSF55073">
    <property type="entry name" value="Nucleotide cyclase"/>
    <property type="match status" value="1"/>
</dbReference>
<accession>A0A2S3WAT9</accession>
<dbReference type="CDD" id="cd01949">
    <property type="entry name" value="GGDEF"/>
    <property type="match status" value="1"/>
</dbReference>
<proteinExistence type="predicted"/>
<feature type="transmembrane region" description="Helical" evidence="3">
    <location>
        <begin position="131"/>
        <end position="148"/>
    </location>
</feature>
<dbReference type="PANTHER" id="PTHR45138">
    <property type="entry name" value="REGULATORY COMPONENTS OF SENSORY TRANSDUCTION SYSTEM"/>
    <property type="match status" value="1"/>
</dbReference>
<feature type="transmembrane region" description="Helical" evidence="3">
    <location>
        <begin position="154"/>
        <end position="171"/>
    </location>
</feature>
<reference evidence="5 6" key="2">
    <citation type="submission" date="2018-03" db="EMBL/GenBank/DDBJ databases">
        <title>Draft genome of Pseudomonas putida strain KT-27.</title>
        <authorList>
            <person name="Yoshizawa S."/>
            <person name="Khan N.H."/>
            <person name="Nishimura M."/>
            <person name="Chiura H.X."/>
            <person name="Ogura Y."/>
            <person name="Hayashi T."/>
            <person name="Kogure K."/>
        </authorList>
    </citation>
    <scope>NUCLEOTIDE SEQUENCE [LARGE SCALE GENOMIC DNA]</scope>
    <source>
        <strain evidence="5 6">KT-27</strain>
    </source>
</reference>
<keyword evidence="3" id="KW-0472">Membrane</keyword>
<evidence type="ECO:0000259" key="4">
    <source>
        <dbReference type="PROSITE" id="PS50887"/>
    </source>
</evidence>
<dbReference type="Gene3D" id="3.30.70.270">
    <property type="match status" value="1"/>
</dbReference>
<dbReference type="PANTHER" id="PTHR45138:SF9">
    <property type="entry name" value="DIGUANYLATE CYCLASE DGCM-RELATED"/>
    <property type="match status" value="1"/>
</dbReference>
<dbReference type="SMART" id="SM00267">
    <property type="entry name" value="GGDEF"/>
    <property type="match status" value="1"/>
</dbReference>
<dbReference type="EC" id="2.7.7.65" evidence="1"/>
<keyword evidence="3" id="KW-1133">Transmembrane helix</keyword>
<evidence type="ECO:0000256" key="1">
    <source>
        <dbReference type="ARBA" id="ARBA00012528"/>
    </source>
</evidence>
<dbReference type="GO" id="GO:0052621">
    <property type="term" value="F:diguanylate cyclase activity"/>
    <property type="evidence" value="ECO:0007669"/>
    <property type="project" value="UniProtKB-EC"/>
</dbReference>
<evidence type="ECO:0000313" key="5">
    <source>
        <dbReference type="EMBL" id="POF88040.1"/>
    </source>
</evidence>
<evidence type="ECO:0000256" key="3">
    <source>
        <dbReference type="SAM" id="Phobius"/>
    </source>
</evidence>
<dbReference type="EMBL" id="MIND01000018">
    <property type="protein sequence ID" value="POF88040.1"/>
    <property type="molecule type" value="Genomic_DNA"/>
</dbReference>
<name>A0A2S3WAT9_PSEPU</name>
<dbReference type="Proteomes" id="UP000237194">
    <property type="component" value="Unassembled WGS sequence"/>
</dbReference>
<dbReference type="PROSITE" id="PS50887">
    <property type="entry name" value="GGDEF"/>
    <property type="match status" value="1"/>
</dbReference>
<feature type="domain" description="GGDEF" evidence="4">
    <location>
        <begin position="220"/>
        <end position="347"/>
    </location>
</feature>
<feature type="transmembrane region" description="Helical" evidence="3">
    <location>
        <begin position="52"/>
        <end position="70"/>
    </location>
</feature>
<comment type="caution">
    <text evidence="5">The sequence shown here is derived from an EMBL/GenBank/DDBJ whole genome shotgun (WGS) entry which is preliminary data.</text>
</comment>
<feature type="transmembrane region" description="Helical" evidence="3">
    <location>
        <begin position="24"/>
        <end position="46"/>
    </location>
</feature>
<dbReference type="InterPro" id="IPR050469">
    <property type="entry name" value="Diguanylate_Cyclase"/>
</dbReference>
<organism evidence="5 6">
    <name type="scientific">Pseudomonas putida</name>
    <name type="common">Arthrobacter siderocapsulatus</name>
    <dbReference type="NCBI Taxonomy" id="303"/>
    <lineage>
        <taxon>Bacteria</taxon>
        <taxon>Pseudomonadati</taxon>
        <taxon>Pseudomonadota</taxon>
        <taxon>Gammaproteobacteria</taxon>
        <taxon>Pseudomonadales</taxon>
        <taxon>Pseudomonadaceae</taxon>
        <taxon>Pseudomonas</taxon>
    </lineage>
</organism>
<comment type="catalytic activity">
    <reaction evidence="2">
        <text>2 GTP = 3',3'-c-di-GMP + 2 diphosphate</text>
        <dbReference type="Rhea" id="RHEA:24898"/>
        <dbReference type="ChEBI" id="CHEBI:33019"/>
        <dbReference type="ChEBI" id="CHEBI:37565"/>
        <dbReference type="ChEBI" id="CHEBI:58805"/>
        <dbReference type="EC" id="2.7.7.65"/>
    </reaction>
</comment>
<dbReference type="Pfam" id="PF00990">
    <property type="entry name" value="GGDEF"/>
    <property type="match status" value="1"/>
</dbReference>
<dbReference type="InterPro" id="IPR000160">
    <property type="entry name" value="GGDEF_dom"/>
</dbReference>
<keyword evidence="3" id="KW-0812">Transmembrane</keyword>
<reference evidence="5 6" key="1">
    <citation type="submission" date="2016-08" db="EMBL/GenBank/DDBJ databases">
        <authorList>
            <person name="Seilhamer J.J."/>
        </authorList>
    </citation>
    <scope>NUCLEOTIDE SEQUENCE [LARGE SCALE GENOMIC DNA]</scope>
    <source>
        <strain evidence="5 6">KT-27</strain>
    </source>
</reference>
<dbReference type="RefSeq" id="WP_103436283.1">
    <property type="nucleotide sequence ID" value="NZ_MIND01000018.1"/>
</dbReference>
<dbReference type="AlphaFoldDB" id="A0A2S3WAT9"/>
<evidence type="ECO:0000256" key="2">
    <source>
        <dbReference type="ARBA" id="ARBA00034247"/>
    </source>
</evidence>
<gene>
    <name evidence="5" type="ORF">BGP80_08680</name>
</gene>
<sequence>MPSNRKYPSLELDVSADHRPRIRLLLREGIIAVQLLVIGSWLAVHLVLDERIATLGAWGPLLMMVALFTIQTRTNSDNVWRYSGLLFMLTVVLGFKLIFLEYPLLHRQFSLAMTVLAVVGASLLIRGPMDYLLVAVLSWVLVMPHIGHDDVSDYRWYLAIFFAFSISLGWINSRTYLRALSITLQIEQHYRTLSETDYLTSLYNRRALMDRFERFIESHGGGFFMMIDIDDFKRINDQLGHAAGDQVLRVLAARLRNMAGSHCAGRLGGEEFGVIIDTLSPAIALAIAERLLEAVRNSREAPARFTFSAGLVPFSHDQALADILIHADRCLYKAKRAGKDRVHFGVGEHLS</sequence>
<dbReference type="InterPro" id="IPR029787">
    <property type="entry name" value="Nucleotide_cyclase"/>
</dbReference>